<evidence type="ECO:0000256" key="3">
    <source>
        <dbReference type="PROSITE-ProRule" id="PRU00339"/>
    </source>
</evidence>
<proteinExistence type="inferred from homology"/>
<accession>A0AAD0RT18</accession>
<evidence type="ECO:0000313" key="6">
    <source>
        <dbReference type="Proteomes" id="UP000258102"/>
    </source>
</evidence>
<dbReference type="InterPro" id="IPR019734">
    <property type="entry name" value="TPR_rpt"/>
</dbReference>
<organism evidence="5 6">
    <name type="scientific">Pseudoalteromonas piscicida</name>
    <dbReference type="NCBI Taxonomy" id="43662"/>
    <lineage>
        <taxon>Bacteria</taxon>
        <taxon>Pseudomonadati</taxon>
        <taxon>Pseudomonadota</taxon>
        <taxon>Gammaproteobacteria</taxon>
        <taxon>Alteromonadales</taxon>
        <taxon>Pseudoalteromonadaceae</taxon>
        <taxon>Pseudoalteromonas</taxon>
    </lineage>
</organism>
<dbReference type="PROSITE" id="PS50005">
    <property type="entry name" value="TPR"/>
    <property type="match status" value="1"/>
</dbReference>
<dbReference type="PANTHER" id="PTHR40841">
    <property type="entry name" value="SIDEROPHORE TRIACETYLFUSARININE C ESTERASE"/>
    <property type="match status" value="1"/>
</dbReference>
<gene>
    <name evidence="5" type="ORF">D0511_19500</name>
</gene>
<dbReference type="Pfam" id="PF00756">
    <property type="entry name" value="Esterase"/>
    <property type="match status" value="1"/>
</dbReference>
<feature type="repeat" description="TPR" evidence="3">
    <location>
        <begin position="348"/>
        <end position="381"/>
    </location>
</feature>
<evidence type="ECO:0000256" key="2">
    <source>
        <dbReference type="ARBA" id="ARBA00022801"/>
    </source>
</evidence>
<dbReference type="SUPFAM" id="SSF53474">
    <property type="entry name" value="alpha/beta-Hydrolases"/>
    <property type="match status" value="1"/>
</dbReference>
<feature type="chain" id="PRO_5042209566" evidence="4">
    <location>
        <begin position="21"/>
        <end position="396"/>
    </location>
</feature>
<evidence type="ECO:0000256" key="4">
    <source>
        <dbReference type="SAM" id="SignalP"/>
    </source>
</evidence>
<sequence length="396" mass="45731">MTMRKLLFFLCALISLSTFAEDIVIGKRHEIESKVLNESREYWVSLPTSYKAKGYKKYPVLYFTDANLNSFFHAFSGITKQMSSDASPEIPEMILVGIVSQNRGRDSSPTKSLIQWGGSVSKSQETTGGADNFLKFIQTELVPQIEQDYQTADYKILAGYSFTGLTVIHSLYQTPEFFNAYIAIDPSLWWDNQIMLKRYTEFSKKELNKRQLFVSTSERVPSLYPKENYVREFIHKLEASPIKGLTVHSKTFGTDQNHHTMPIMSFYLGLKNIFSGYMVDDAIRFRPAVELQEHFNIISEKLGVTLKPRESLVNFFGYNRLYDNQFPTDSQVAIDFFRLNTEYYPKSSNAWDSLGEAYLFGKQYKLALDAYIKSRELSPENKNAEEKIKEIKEHLN</sequence>
<dbReference type="InterPro" id="IPR011990">
    <property type="entry name" value="TPR-like_helical_dom_sf"/>
</dbReference>
<evidence type="ECO:0000256" key="1">
    <source>
        <dbReference type="ARBA" id="ARBA00005622"/>
    </source>
</evidence>
<keyword evidence="2 5" id="KW-0378">Hydrolase</keyword>
<dbReference type="Gene3D" id="3.40.50.1820">
    <property type="entry name" value="alpha/beta hydrolase"/>
    <property type="match status" value="1"/>
</dbReference>
<reference evidence="5 6" key="1">
    <citation type="submission" date="2018-08" db="EMBL/GenBank/DDBJ databases">
        <title>Whole Genome Sequences of Two Pseudoalteromonas piscicida Strains, DE1-A and DE2-A, which Exhibit Strong Antibacterial Activity against Vibrio vulnificus.</title>
        <authorList>
            <person name="Richards G.P."/>
            <person name="Needleman D.S."/>
            <person name="Watson M.A."/>
            <person name="Polson S.W."/>
        </authorList>
    </citation>
    <scope>NUCLEOTIDE SEQUENCE [LARGE SCALE GENOMIC DNA]</scope>
    <source>
        <strain evidence="5 6">DE2-A</strain>
    </source>
</reference>
<dbReference type="GO" id="GO:0016788">
    <property type="term" value="F:hydrolase activity, acting on ester bonds"/>
    <property type="evidence" value="ECO:0007669"/>
    <property type="project" value="TreeGrafter"/>
</dbReference>
<dbReference type="InterPro" id="IPR000801">
    <property type="entry name" value="Esterase-like"/>
</dbReference>
<dbReference type="InterPro" id="IPR052558">
    <property type="entry name" value="Siderophore_Hydrolase_D"/>
</dbReference>
<dbReference type="PANTHER" id="PTHR40841:SF2">
    <property type="entry name" value="SIDEROPHORE-DEGRADING ESTERASE (EUROFUNG)"/>
    <property type="match status" value="1"/>
</dbReference>
<protein>
    <submittedName>
        <fullName evidence="5">Alpha/beta hydrolase</fullName>
    </submittedName>
</protein>
<dbReference type="SUPFAM" id="SSF48452">
    <property type="entry name" value="TPR-like"/>
    <property type="match status" value="1"/>
</dbReference>
<keyword evidence="3" id="KW-0802">TPR repeat</keyword>
<feature type="signal peptide" evidence="4">
    <location>
        <begin position="1"/>
        <end position="20"/>
    </location>
</feature>
<dbReference type="EMBL" id="CP031762">
    <property type="protein sequence ID" value="AXR04133.1"/>
    <property type="molecule type" value="Genomic_DNA"/>
</dbReference>
<comment type="similarity">
    <text evidence="1">Belongs to the esterase D family.</text>
</comment>
<dbReference type="AlphaFoldDB" id="A0AAD0RT18"/>
<name>A0AAD0RT18_PSEO7</name>
<dbReference type="InterPro" id="IPR029058">
    <property type="entry name" value="AB_hydrolase_fold"/>
</dbReference>
<dbReference type="Proteomes" id="UP000258102">
    <property type="component" value="Chromosome 2"/>
</dbReference>
<keyword evidence="4" id="KW-0732">Signal</keyword>
<dbReference type="Gene3D" id="1.25.40.10">
    <property type="entry name" value="Tetratricopeptide repeat domain"/>
    <property type="match status" value="1"/>
</dbReference>
<evidence type="ECO:0000313" key="5">
    <source>
        <dbReference type="EMBL" id="AXR04133.1"/>
    </source>
</evidence>